<dbReference type="Proteomes" id="UP000000492">
    <property type="component" value="Chromosome"/>
</dbReference>
<feature type="region of interest" description="Disordered" evidence="4">
    <location>
        <begin position="1"/>
        <end position="23"/>
    </location>
</feature>
<evidence type="ECO:0000313" key="6">
    <source>
        <dbReference type="Proteomes" id="UP000000492"/>
    </source>
</evidence>
<name>F8E2R3_CORRG</name>
<dbReference type="eggNOG" id="COG1898">
    <property type="taxonomic scope" value="Bacteria"/>
</dbReference>
<feature type="active site" description="Proton donor" evidence="2">
    <location>
        <position position="182"/>
    </location>
</feature>
<feature type="site" description="Participates in a stacking interaction with the thymidine ring of dTDP-4-oxo-6-deoxyglucose" evidence="3">
    <location>
        <position position="188"/>
    </location>
</feature>
<keyword evidence="6" id="KW-1185">Reference proteome</keyword>
<dbReference type="InterPro" id="IPR000888">
    <property type="entry name" value="RmlC-like"/>
</dbReference>
<dbReference type="KEGG" id="crd:CRES_1933"/>
<evidence type="ECO:0000256" key="3">
    <source>
        <dbReference type="PIRSR" id="PIRSR600888-3"/>
    </source>
</evidence>
<evidence type="ECO:0000256" key="2">
    <source>
        <dbReference type="PIRSR" id="PIRSR600888-1"/>
    </source>
</evidence>
<gene>
    <name evidence="5" type="primary">rmlC</name>
    <name evidence="5" type="ordered locus">CRES_1933</name>
</gene>
<dbReference type="PANTHER" id="PTHR21047:SF2">
    <property type="entry name" value="THYMIDINE DIPHOSPHO-4-KETO-RHAMNOSE 3,5-EPIMERASE"/>
    <property type="match status" value="1"/>
</dbReference>
<reference evidence="5 6" key="1">
    <citation type="journal article" date="2012" name="BMC Genomics">
        <title>Complete genome sequence, lifestyle, and multi-drug resistance of the human pathogen Corynebacterium resistens DSM 45100 isolated from blood samples of a leukemia patient.</title>
        <authorList>
            <person name="Schroder J."/>
            <person name="Maus I."/>
            <person name="Meyer K."/>
            <person name="Wordemann S."/>
            <person name="Blom J."/>
            <person name="Jaenicke S."/>
            <person name="Schneider J."/>
            <person name="Trost E."/>
            <person name="Tauch A."/>
        </authorList>
    </citation>
    <scope>NUCLEOTIDE SEQUENCE [LARGE SCALE GENOMIC DNA]</scope>
    <source>
        <strain evidence="6">DSM 45100 / JCM 12819 / CCUG 50093 / GTC 2026 / SICGH 158</strain>
    </source>
</reference>
<dbReference type="InterPro" id="IPR014710">
    <property type="entry name" value="RmlC-like_jellyroll"/>
</dbReference>
<accession>F8E2R3</accession>
<dbReference type="EC" id="5.1.3.13" evidence="5"/>
<dbReference type="SUPFAM" id="SSF51182">
    <property type="entry name" value="RmlC-like cupins"/>
    <property type="match status" value="1"/>
</dbReference>
<dbReference type="InterPro" id="IPR011051">
    <property type="entry name" value="RmlC_Cupin_sf"/>
</dbReference>
<proteinExistence type="inferred from homology"/>
<dbReference type="Gene3D" id="2.60.120.10">
    <property type="entry name" value="Jelly Rolls"/>
    <property type="match status" value="1"/>
</dbReference>
<dbReference type="GO" id="GO:0019305">
    <property type="term" value="P:dTDP-rhamnose biosynthetic process"/>
    <property type="evidence" value="ECO:0007669"/>
    <property type="project" value="TreeGrafter"/>
</dbReference>
<evidence type="ECO:0000256" key="1">
    <source>
        <dbReference type="ARBA" id="ARBA00010154"/>
    </source>
</evidence>
<feature type="active site" description="Proton acceptor" evidence="2">
    <location>
        <position position="112"/>
    </location>
</feature>
<evidence type="ECO:0000256" key="4">
    <source>
        <dbReference type="SAM" id="MobiDB-lite"/>
    </source>
</evidence>
<organism evidence="5 6">
    <name type="scientific">Corynebacterium resistens (strain DSM 45100 / JCM 12819 / GTC 2026 / SICGH 158)</name>
    <dbReference type="NCBI Taxonomy" id="662755"/>
    <lineage>
        <taxon>Bacteria</taxon>
        <taxon>Bacillati</taxon>
        <taxon>Actinomycetota</taxon>
        <taxon>Actinomycetes</taxon>
        <taxon>Mycobacteriales</taxon>
        <taxon>Corynebacteriaceae</taxon>
        <taxon>Corynebacterium</taxon>
    </lineage>
</organism>
<dbReference type="GO" id="GO:0000271">
    <property type="term" value="P:polysaccharide biosynthetic process"/>
    <property type="evidence" value="ECO:0007669"/>
    <property type="project" value="TreeGrafter"/>
</dbReference>
<dbReference type="HOGENOM" id="CLU_090940_0_0_11"/>
<dbReference type="STRING" id="662755.CRES_1933"/>
<sequence>MASEHSSSTDLRGSPKRVRPPANIVPMNDTQLTAVADGRSIAEALEQAEPGSIVDLPIPGAWVYVPRVFEDDRGSFHEAFRAEQFTDKLGYPLNIAQSNLSRSGANVIRGIHLAEVPPGQAKLVTCVAGGVTDVLVDLRIGSPTYGKHLQVPLNEQNNFALFVPLGVGHGVASEQSGATLYYLVTEAYDPEREFGLHPFDATLSIDWPVEQATAVLSEKDSTAPGLNEVQERLSSFNEVRAWEKQLRTDWSEALAESEAWGQEDGRG</sequence>
<protein>
    <submittedName>
        <fullName evidence="5">dTDP-4-dehydrorhamnose 3,5-epimerase</fullName>
        <ecNumber evidence="5">5.1.3.13</ecNumber>
    </submittedName>
</protein>
<dbReference type="GO" id="GO:0005829">
    <property type="term" value="C:cytosol"/>
    <property type="evidence" value="ECO:0007669"/>
    <property type="project" value="TreeGrafter"/>
</dbReference>
<dbReference type="PANTHER" id="PTHR21047">
    <property type="entry name" value="DTDP-6-DEOXY-D-GLUCOSE-3,5 EPIMERASE"/>
    <property type="match status" value="1"/>
</dbReference>
<dbReference type="EMBL" id="CP002857">
    <property type="protein sequence ID" value="AEI10286.1"/>
    <property type="molecule type" value="Genomic_DNA"/>
</dbReference>
<evidence type="ECO:0000313" key="5">
    <source>
        <dbReference type="EMBL" id="AEI10286.1"/>
    </source>
</evidence>
<keyword evidence="5" id="KW-0413">Isomerase</keyword>
<comment type="similarity">
    <text evidence="1">Belongs to the dTDP-4-dehydrorhamnose 3,5-epimerase family.</text>
</comment>
<feature type="compositionally biased region" description="Polar residues" evidence="4">
    <location>
        <begin position="1"/>
        <end position="11"/>
    </location>
</feature>
<dbReference type="GO" id="GO:0008830">
    <property type="term" value="F:dTDP-4-dehydrorhamnose 3,5-epimerase activity"/>
    <property type="evidence" value="ECO:0007669"/>
    <property type="project" value="UniProtKB-EC"/>
</dbReference>
<dbReference type="Pfam" id="PF00908">
    <property type="entry name" value="dTDP_sugar_isom"/>
    <property type="match status" value="1"/>
</dbReference>
<dbReference type="AlphaFoldDB" id="F8E2R3"/>
<dbReference type="CDD" id="cd00438">
    <property type="entry name" value="cupin_RmlC"/>
    <property type="match status" value="1"/>
</dbReference>